<dbReference type="NCBIfam" id="NF033208">
    <property type="entry name" value="choice_anch_E"/>
    <property type="match status" value="1"/>
</dbReference>
<comment type="caution">
    <text evidence="3">The sequence shown here is derived from an EMBL/GenBank/DDBJ whole genome shotgun (WGS) entry which is preliminary data.</text>
</comment>
<proteinExistence type="predicted"/>
<feature type="chain" id="PRO_5031037844" evidence="1">
    <location>
        <begin position="23"/>
        <end position="230"/>
    </location>
</feature>
<keyword evidence="1" id="KW-0732">Signal</keyword>
<dbReference type="RefSeq" id="WP_056133115.1">
    <property type="nucleotide sequence ID" value="NZ_WSES01000009.1"/>
</dbReference>
<dbReference type="Proteomes" id="UP000443353">
    <property type="component" value="Unassembled WGS sequence"/>
</dbReference>
<reference evidence="3 4" key="1">
    <citation type="submission" date="2019-12" db="EMBL/GenBank/DDBJ databases">
        <authorList>
            <person name="Li C."/>
            <person name="Zhao J."/>
        </authorList>
    </citation>
    <scope>NUCLEOTIDE SEQUENCE [LARGE SCALE GENOMIC DNA]</scope>
    <source>
        <strain evidence="3 4">NEAU-DD11</strain>
    </source>
</reference>
<feature type="signal peptide" evidence="1">
    <location>
        <begin position="1"/>
        <end position="22"/>
    </location>
</feature>
<dbReference type="Pfam" id="PF07589">
    <property type="entry name" value="PEP-CTERM"/>
    <property type="match status" value="1"/>
</dbReference>
<name>A0A7X3G4Q9_9BURK</name>
<dbReference type="EMBL" id="WSES01000009">
    <property type="protein sequence ID" value="MVW63652.1"/>
    <property type="molecule type" value="Genomic_DNA"/>
</dbReference>
<feature type="domain" description="Ice-binding protein C-terminal" evidence="2">
    <location>
        <begin position="203"/>
        <end position="227"/>
    </location>
</feature>
<keyword evidence="4" id="KW-1185">Reference proteome</keyword>
<gene>
    <name evidence="3" type="ORF">GPY61_27365</name>
</gene>
<dbReference type="NCBIfam" id="TIGR02595">
    <property type="entry name" value="PEP_CTERM"/>
    <property type="match status" value="1"/>
</dbReference>
<protein>
    <submittedName>
        <fullName evidence="3">Choice-of-anchor E domain-containing protein</fullName>
    </submittedName>
</protein>
<evidence type="ECO:0000259" key="2">
    <source>
        <dbReference type="Pfam" id="PF07589"/>
    </source>
</evidence>
<sequence length="230" mass="23041">MKKTLAALAATAAFLPFASAQASTLSYSDSIALATTNWSNTLSFSKFDTSLGNLTSIRFDLSGVVQGNGNAESLDATASTVTLSLGSLLGLTRPDNSTLVVTNPVFSQTFNFSAFDGSINFDGTSGGSTGSVSASGANFFVSSSASDFALFSALGGGTINLGLNAVGASSGNGSGNLLTQFSTAASGVAKVTYTYTAKTPSTDVPEPASLALICGGLGLLGAARRRKHKA</sequence>
<evidence type="ECO:0000256" key="1">
    <source>
        <dbReference type="SAM" id="SignalP"/>
    </source>
</evidence>
<dbReference type="AlphaFoldDB" id="A0A7X3G4Q9"/>
<evidence type="ECO:0000313" key="3">
    <source>
        <dbReference type="EMBL" id="MVW63652.1"/>
    </source>
</evidence>
<evidence type="ECO:0000313" key="4">
    <source>
        <dbReference type="Proteomes" id="UP000443353"/>
    </source>
</evidence>
<organism evidence="3 4">
    <name type="scientific">Massilia cellulosiltytica</name>
    <dbReference type="NCBI Taxonomy" id="2683234"/>
    <lineage>
        <taxon>Bacteria</taxon>
        <taxon>Pseudomonadati</taxon>
        <taxon>Pseudomonadota</taxon>
        <taxon>Betaproteobacteria</taxon>
        <taxon>Burkholderiales</taxon>
        <taxon>Oxalobacteraceae</taxon>
        <taxon>Telluria group</taxon>
        <taxon>Massilia</taxon>
    </lineage>
</organism>
<accession>A0A7X3G4Q9</accession>
<dbReference type="InterPro" id="IPR013424">
    <property type="entry name" value="Ice-binding_C"/>
</dbReference>